<dbReference type="InterPro" id="IPR001087">
    <property type="entry name" value="GDSL"/>
</dbReference>
<gene>
    <name evidence="10" type="primary">LOC113695149</name>
</gene>
<dbReference type="Proteomes" id="UP001652660">
    <property type="component" value="Chromosome 6e"/>
</dbReference>
<dbReference type="InterPro" id="IPR035669">
    <property type="entry name" value="SGNH_plant_lipase-like"/>
</dbReference>
<dbReference type="GeneID" id="113695149"/>
<accession>A0A6P6SV62</accession>
<dbReference type="RefSeq" id="XP_027069944.1">
    <property type="nucleotide sequence ID" value="XM_027214143.2"/>
</dbReference>
<dbReference type="Pfam" id="PF00657">
    <property type="entry name" value="Lipase_GDSL"/>
    <property type="match status" value="1"/>
</dbReference>
<evidence type="ECO:0000256" key="3">
    <source>
        <dbReference type="ARBA" id="ARBA00022525"/>
    </source>
</evidence>
<dbReference type="Gene3D" id="3.40.50.1110">
    <property type="entry name" value="SGNH hydrolase"/>
    <property type="match status" value="1"/>
</dbReference>
<name>A0A6P6SV62_COFAR</name>
<feature type="signal peptide" evidence="8">
    <location>
        <begin position="1"/>
        <end position="31"/>
    </location>
</feature>
<keyword evidence="9" id="KW-1185">Reference proteome</keyword>
<dbReference type="PANTHER" id="PTHR45650:SF2">
    <property type="entry name" value="OS06G0560700 PROTEIN"/>
    <property type="match status" value="1"/>
</dbReference>
<dbReference type="GO" id="GO:0005576">
    <property type="term" value="C:extracellular region"/>
    <property type="evidence" value="ECO:0007669"/>
    <property type="project" value="UniProtKB-SubCell"/>
</dbReference>
<evidence type="ECO:0000313" key="10">
    <source>
        <dbReference type="RefSeq" id="XP_027069944.1"/>
    </source>
</evidence>
<reference evidence="9" key="1">
    <citation type="journal article" date="2025" name="Foods">
        <title>Unveiling the Microbial Signatures of Arabica Coffee Cherries: Insights into Ripeness Specific Diversity, Functional Traits, and Implications for Quality and Safety.</title>
        <authorList>
            <consortium name="RefSeq"/>
            <person name="Tenea G.N."/>
            <person name="Cifuentes V."/>
            <person name="Reyes P."/>
            <person name="Cevallos-Vallejos M."/>
        </authorList>
    </citation>
    <scope>NUCLEOTIDE SEQUENCE [LARGE SCALE GENOMIC DNA]</scope>
</reference>
<sequence>MAPKPSKGSISFAFFVIVCLHLCSSYGKVSANNDPKIRGMFVFGSSLVDNGNNNFLPNSLAKANYFPYGVDFPLRSTGRFTNGKNVVDLLGELLKLPTFIPPFADPTTKGRRILYGVNYASGASGILDETGAIAGQVFSLNKQIENFENVTLPEFGNGEDFGKSLAHYLFVVGTGGNDYTFNYFLSRDKDSSNVSLEAFTTKLTTTLSRQLKRLYNLGARKFVLMSVNPNGCTPMARTMIPMHERCIQSVNRAIHLFNTNLKAMVDEIQLELPASKLVYVNSYKIVRDIIKEPSSKGFEDAKNACCKVPSIEEGGTGTLCKRGGSICSNRRSNVFFDGLHPTETANAVIANKAYYSNSRAEVYPMNIKQLSQI</sequence>
<evidence type="ECO:0000256" key="1">
    <source>
        <dbReference type="ARBA" id="ARBA00004613"/>
    </source>
</evidence>
<dbReference type="PANTHER" id="PTHR45650">
    <property type="entry name" value="GDSL-LIKE LIPASE/ACYLHYDROLASE-RELATED"/>
    <property type="match status" value="1"/>
</dbReference>
<reference evidence="10" key="2">
    <citation type="submission" date="2025-08" db="UniProtKB">
        <authorList>
            <consortium name="RefSeq"/>
        </authorList>
    </citation>
    <scope>IDENTIFICATION</scope>
    <source>
        <tissue evidence="10">Leaves</tissue>
    </source>
</reference>
<dbReference type="OrthoDB" id="1600564at2759"/>
<dbReference type="SUPFAM" id="SSF52266">
    <property type="entry name" value="SGNH hydrolase"/>
    <property type="match status" value="1"/>
</dbReference>
<keyword evidence="5" id="KW-0378">Hydrolase</keyword>
<keyword evidence="6" id="KW-0442">Lipid degradation</keyword>
<evidence type="ECO:0000256" key="7">
    <source>
        <dbReference type="ARBA" id="ARBA00023098"/>
    </source>
</evidence>
<dbReference type="GO" id="GO:0016042">
    <property type="term" value="P:lipid catabolic process"/>
    <property type="evidence" value="ECO:0007669"/>
    <property type="project" value="UniProtKB-KW"/>
</dbReference>
<dbReference type="InterPro" id="IPR051238">
    <property type="entry name" value="GDSL_esterase/lipase"/>
</dbReference>
<keyword evidence="3" id="KW-0964">Secreted</keyword>
<evidence type="ECO:0000256" key="8">
    <source>
        <dbReference type="SAM" id="SignalP"/>
    </source>
</evidence>
<evidence type="ECO:0000256" key="2">
    <source>
        <dbReference type="ARBA" id="ARBA00008668"/>
    </source>
</evidence>
<evidence type="ECO:0000256" key="5">
    <source>
        <dbReference type="ARBA" id="ARBA00022801"/>
    </source>
</evidence>
<dbReference type="GO" id="GO:0016788">
    <property type="term" value="F:hydrolase activity, acting on ester bonds"/>
    <property type="evidence" value="ECO:0007669"/>
    <property type="project" value="InterPro"/>
</dbReference>
<proteinExistence type="inferred from homology"/>
<comment type="similarity">
    <text evidence="2">Belongs to the 'GDSL' lipolytic enzyme family.</text>
</comment>
<feature type="chain" id="PRO_5027625830" evidence="8">
    <location>
        <begin position="32"/>
        <end position="373"/>
    </location>
</feature>
<dbReference type="CDD" id="cd01837">
    <property type="entry name" value="SGNH_plant_lipase_like"/>
    <property type="match status" value="1"/>
</dbReference>
<comment type="subcellular location">
    <subcellularLocation>
        <location evidence="1">Secreted</location>
    </subcellularLocation>
</comment>
<protein>
    <submittedName>
        <fullName evidence="10">GDSL esterase/lipase At1g29670-like</fullName>
    </submittedName>
</protein>
<dbReference type="AlphaFoldDB" id="A0A6P6SV62"/>
<keyword evidence="4 8" id="KW-0732">Signal</keyword>
<keyword evidence="7" id="KW-0443">Lipid metabolism</keyword>
<evidence type="ECO:0000256" key="6">
    <source>
        <dbReference type="ARBA" id="ARBA00022963"/>
    </source>
</evidence>
<dbReference type="InterPro" id="IPR036514">
    <property type="entry name" value="SGNH_hydro_sf"/>
</dbReference>
<organism evidence="9 10">
    <name type="scientific">Coffea arabica</name>
    <name type="common">Arabian coffee</name>
    <dbReference type="NCBI Taxonomy" id="13443"/>
    <lineage>
        <taxon>Eukaryota</taxon>
        <taxon>Viridiplantae</taxon>
        <taxon>Streptophyta</taxon>
        <taxon>Embryophyta</taxon>
        <taxon>Tracheophyta</taxon>
        <taxon>Spermatophyta</taxon>
        <taxon>Magnoliopsida</taxon>
        <taxon>eudicotyledons</taxon>
        <taxon>Gunneridae</taxon>
        <taxon>Pentapetalae</taxon>
        <taxon>asterids</taxon>
        <taxon>lamiids</taxon>
        <taxon>Gentianales</taxon>
        <taxon>Rubiaceae</taxon>
        <taxon>Ixoroideae</taxon>
        <taxon>Gardenieae complex</taxon>
        <taxon>Bertiereae - Coffeeae clade</taxon>
        <taxon>Coffeeae</taxon>
        <taxon>Coffea</taxon>
    </lineage>
</organism>
<evidence type="ECO:0000313" key="9">
    <source>
        <dbReference type="Proteomes" id="UP001652660"/>
    </source>
</evidence>
<evidence type="ECO:0000256" key="4">
    <source>
        <dbReference type="ARBA" id="ARBA00022729"/>
    </source>
</evidence>